<reference evidence="3" key="1">
    <citation type="submission" date="2021-05" db="EMBL/GenBank/DDBJ databases">
        <authorList>
            <person name="Arsene-Ploetze F."/>
        </authorList>
    </citation>
    <scope>NUCLEOTIDE SEQUENCE</scope>
    <source>
        <strain evidence="3">DSM 42138</strain>
    </source>
</reference>
<evidence type="ECO:0000313" key="3">
    <source>
        <dbReference type="EMBL" id="CAG6395348.1"/>
    </source>
</evidence>
<feature type="transmembrane region" description="Helical" evidence="2">
    <location>
        <begin position="155"/>
        <end position="174"/>
    </location>
</feature>
<dbReference type="Pfam" id="PF09534">
    <property type="entry name" value="Trp_oprn_chp"/>
    <property type="match status" value="1"/>
</dbReference>
<name>A0A9W4GT20_9ACTN</name>
<feature type="compositionally biased region" description="Basic and acidic residues" evidence="1">
    <location>
        <begin position="212"/>
        <end position="232"/>
    </location>
</feature>
<dbReference type="InterPro" id="IPR011746">
    <property type="entry name" value="Trp_synth-assoc_CHP"/>
</dbReference>
<comment type="caution">
    <text evidence="3">The sequence shown here is derived from an EMBL/GenBank/DDBJ whole genome shotgun (WGS) entry which is preliminary data.</text>
</comment>
<feature type="transmembrane region" description="Helical" evidence="2">
    <location>
        <begin position="103"/>
        <end position="122"/>
    </location>
</feature>
<feature type="compositionally biased region" description="Low complexity" evidence="1">
    <location>
        <begin position="196"/>
        <end position="208"/>
    </location>
</feature>
<feature type="transmembrane region" description="Helical" evidence="2">
    <location>
        <begin position="76"/>
        <end position="96"/>
    </location>
</feature>
<dbReference type="Proteomes" id="UP001152519">
    <property type="component" value="Unassembled WGS sequence"/>
</dbReference>
<dbReference type="AlphaFoldDB" id="A0A9W4GT20"/>
<feature type="region of interest" description="Disordered" evidence="1">
    <location>
        <begin position="185"/>
        <end position="232"/>
    </location>
</feature>
<evidence type="ECO:0000256" key="1">
    <source>
        <dbReference type="SAM" id="MobiDB-lite"/>
    </source>
</evidence>
<proteinExistence type="predicted"/>
<protein>
    <submittedName>
        <fullName evidence="3">Membrane protein</fullName>
    </submittedName>
</protein>
<dbReference type="NCBIfam" id="TIGR02234">
    <property type="entry name" value="trp_oprn_chp"/>
    <property type="match status" value="1"/>
</dbReference>
<dbReference type="InterPro" id="IPR019051">
    <property type="entry name" value="Trp_biosyn_TM_oprn/chp"/>
</dbReference>
<gene>
    <name evidence="3" type="ORF">SCOCK_310040</name>
</gene>
<sequence>MTSVPQQPHPAPAPAPEQDAAPSAAHRRGVRTLAAALPAGAVGASLVLVAAGKTWTRGSAAFGDTHLPVHASGTDTTALPGALALVGLASLVAVFAVRRAGRYAVSALLTLSGLGVVVMVLARHGDHAALDTAAGTAVGLAHATAEHASTTGWPLVSAAGGVLLLLAGLLALRYGQTWPAMSSRYDRPGARRPVRARAAASAAASRRPSPVDPDRAEDLWKALDRGEDPTGA</sequence>
<keyword evidence="4" id="KW-1185">Reference proteome</keyword>
<keyword evidence="2" id="KW-1133">Transmembrane helix</keyword>
<accession>A0A9W4GT20</accession>
<organism evidence="3 4">
    <name type="scientific">Actinacidiphila cocklensis</name>
    <dbReference type="NCBI Taxonomy" id="887465"/>
    <lineage>
        <taxon>Bacteria</taxon>
        <taxon>Bacillati</taxon>
        <taxon>Actinomycetota</taxon>
        <taxon>Actinomycetes</taxon>
        <taxon>Kitasatosporales</taxon>
        <taxon>Streptomycetaceae</taxon>
        <taxon>Actinacidiphila</taxon>
    </lineage>
</organism>
<dbReference type="EMBL" id="CAJSLV010000061">
    <property type="protein sequence ID" value="CAG6395348.1"/>
    <property type="molecule type" value="Genomic_DNA"/>
</dbReference>
<feature type="region of interest" description="Disordered" evidence="1">
    <location>
        <begin position="1"/>
        <end position="27"/>
    </location>
</feature>
<keyword evidence="2" id="KW-0812">Transmembrane</keyword>
<keyword evidence="2" id="KW-0472">Membrane</keyword>
<evidence type="ECO:0000256" key="2">
    <source>
        <dbReference type="SAM" id="Phobius"/>
    </source>
</evidence>
<dbReference type="RefSeq" id="WP_251492413.1">
    <property type="nucleotide sequence ID" value="NZ_CAJSLV010000061.1"/>
</dbReference>
<evidence type="ECO:0000313" key="4">
    <source>
        <dbReference type="Proteomes" id="UP001152519"/>
    </source>
</evidence>
<feature type="transmembrane region" description="Helical" evidence="2">
    <location>
        <begin position="33"/>
        <end position="56"/>
    </location>
</feature>